<dbReference type="KEGG" id="rtg:NCTC13098_03503"/>
<evidence type="ECO:0000313" key="4">
    <source>
        <dbReference type="Proteomes" id="UP000274346"/>
    </source>
</evidence>
<name>A0A3P8JUU9_RAOTE</name>
<accession>A0A3P8JUU9</accession>
<dbReference type="GO" id="GO:0016787">
    <property type="term" value="F:hydrolase activity"/>
    <property type="evidence" value="ECO:0007669"/>
    <property type="project" value="InterPro"/>
</dbReference>
<dbReference type="SUPFAM" id="SSF53474">
    <property type="entry name" value="alpha/beta-Hydrolases"/>
    <property type="match status" value="1"/>
</dbReference>
<evidence type="ECO:0000256" key="1">
    <source>
        <dbReference type="SAM" id="SignalP"/>
    </source>
</evidence>
<proteinExistence type="predicted"/>
<reference evidence="3 4" key="1">
    <citation type="submission" date="2018-12" db="EMBL/GenBank/DDBJ databases">
        <authorList>
            <consortium name="Pathogen Informatics"/>
        </authorList>
    </citation>
    <scope>NUCLEOTIDE SEQUENCE [LARGE SCALE GENOMIC DNA]</scope>
    <source>
        <strain evidence="3 4">NCTC13098</strain>
    </source>
</reference>
<dbReference type="PANTHER" id="PTHR47751">
    <property type="entry name" value="SUPERFAMILY HYDROLASE, PUTATIVE (AFU_ORTHOLOGUE AFUA_2G16580)-RELATED"/>
    <property type="match status" value="1"/>
</dbReference>
<feature type="signal peptide" evidence="1">
    <location>
        <begin position="1"/>
        <end position="21"/>
    </location>
</feature>
<protein>
    <submittedName>
        <fullName evidence="3">Uncharacterized conserved protein</fullName>
    </submittedName>
</protein>
<feature type="chain" id="PRO_5018208640" evidence="1">
    <location>
        <begin position="22"/>
        <end position="340"/>
    </location>
</feature>
<evidence type="ECO:0000313" key="3">
    <source>
        <dbReference type="EMBL" id="VDR27137.1"/>
    </source>
</evidence>
<dbReference type="InterPro" id="IPR002925">
    <property type="entry name" value="Dienelactn_hydro"/>
</dbReference>
<dbReference type="AlphaFoldDB" id="A0A3P8JUU9"/>
<dbReference type="InterPro" id="IPR029058">
    <property type="entry name" value="AB_hydrolase_fold"/>
</dbReference>
<gene>
    <name evidence="3" type="ORF">NCTC13098_03503</name>
</gene>
<dbReference type="InterPro" id="IPR051411">
    <property type="entry name" value="Polyketide_trans_af380"/>
</dbReference>
<dbReference type="Gene3D" id="3.40.50.1820">
    <property type="entry name" value="alpha/beta hydrolase"/>
    <property type="match status" value="1"/>
</dbReference>
<dbReference type="Gene3D" id="1.10.10.800">
    <property type="match status" value="1"/>
</dbReference>
<dbReference type="Proteomes" id="UP000274346">
    <property type="component" value="Chromosome"/>
</dbReference>
<dbReference type="Pfam" id="PF01738">
    <property type="entry name" value="DLH"/>
    <property type="match status" value="1"/>
</dbReference>
<sequence>MSLFKVSLLCSSLLIAHTAISAQNQPVTVADGINTVGSQKVSFQNGTVKMVANLYLPENYDHSKKYPAIVVSHPWGGVKEQTSGLYAQQLAKRGFITLAYDASHYGESGGIQRDLEDPADRVQDIRSAVGYLSSLPQVDAARIGTLGICAGGGYTFNEAQSDLRVKAAAGVVTYDIGEATRTGIEGLPVTEIDRQKLLQSVDEQLNKEAAGAPVLVQQLLPSRDTLNDSTPNFVREATDYYLTPRGSHPNARNRYVVTSPGLHMAYYPLAHMEQIAPRPVLLITGEKAETRKFSRQAYDNAEQPKELMVIPGASHFDLYDKPQFVNPAVDRLSIFFNKNL</sequence>
<keyword evidence="1" id="KW-0732">Signal</keyword>
<evidence type="ECO:0000259" key="2">
    <source>
        <dbReference type="Pfam" id="PF01738"/>
    </source>
</evidence>
<dbReference type="PANTHER" id="PTHR47751:SF1">
    <property type="entry name" value="SUPERFAMILY HYDROLASE, PUTATIVE (AFU_ORTHOLOGUE AFUA_2G16580)-RELATED"/>
    <property type="match status" value="1"/>
</dbReference>
<dbReference type="EMBL" id="LR131271">
    <property type="protein sequence ID" value="VDR27137.1"/>
    <property type="molecule type" value="Genomic_DNA"/>
</dbReference>
<organism evidence="3 4">
    <name type="scientific">Raoultella terrigena</name>
    <name type="common">Klebsiella terrigena</name>
    <dbReference type="NCBI Taxonomy" id="577"/>
    <lineage>
        <taxon>Bacteria</taxon>
        <taxon>Pseudomonadati</taxon>
        <taxon>Pseudomonadota</taxon>
        <taxon>Gammaproteobacteria</taxon>
        <taxon>Enterobacterales</taxon>
        <taxon>Enterobacteriaceae</taxon>
        <taxon>Klebsiella/Raoultella group</taxon>
        <taxon>Raoultella</taxon>
    </lineage>
</organism>
<feature type="domain" description="Dienelactone hydrolase" evidence="2">
    <location>
        <begin position="57"/>
        <end position="170"/>
    </location>
</feature>